<dbReference type="Pfam" id="PF13843">
    <property type="entry name" value="DDE_Tnp_1_7"/>
    <property type="match status" value="1"/>
</dbReference>
<name>A0AAU9UT78_EUPED</name>
<evidence type="ECO:0000313" key="3">
    <source>
        <dbReference type="EMBL" id="CAH2101092.1"/>
    </source>
</evidence>
<feature type="domain" description="PiggyBac transposable element-derived protein" evidence="2">
    <location>
        <begin position="8"/>
        <end position="157"/>
    </location>
</feature>
<gene>
    <name evidence="3" type="ORF">EEDITHA_LOCUS15884</name>
</gene>
<evidence type="ECO:0000259" key="2">
    <source>
        <dbReference type="Pfam" id="PF13843"/>
    </source>
</evidence>
<accession>A0AAU9UT78</accession>
<dbReference type="InterPro" id="IPR029526">
    <property type="entry name" value="PGBD"/>
</dbReference>
<dbReference type="AlphaFoldDB" id="A0AAU9UT78"/>
<evidence type="ECO:0000256" key="1">
    <source>
        <dbReference type="SAM" id="MobiDB-lite"/>
    </source>
</evidence>
<dbReference type="Proteomes" id="UP001153954">
    <property type="component" value="Unassembled WGS sequence"/>
</dbReference>
<keyword evidence="4" id="KW-1185">Reference proteome</keyword>
<evidence type="ECO:0000313" key="4">
    <source>
        <dbReference type="Proteomes" id="UP001153954"/>
    </source>
</evidence>
<comment type="caution">
    <text evidence="3">The sequence shown here is derived from an EMBL/GenBank/DDBJ whole genome shotgun (WGS) entry which is preliminary data.</text>
</comment>
<sequence length="275" mass="32446">MENDPELRYPKLIAYLAKEGILSLGTVNKGRLGKDLKIPSIKDLKKEKVQRGYSEQWVANCDNTDIVTVMWYDNKPVILSSSFVGQESIETARRYCKKQKKYIQVDCPQIIKTYNQHMGGVEFLDSFLGKYKIKIRTRKWYLRLFHHLLDVTLINCWLLYKRVGEQQHTPTPMKQKDFKFEVGKSLCMFGVSINKKRGRPSLSDEIESKRQKPNTSILPPRDVRLDRFDHFPVWGEKRQRCKYPGCKGKTFLSCEKYRVELCLNKYNNCFRSFHQ</sequence>
<feature type="region of interest" description="Disordered" evidence="1">
    <location>
        <begin position="199"/>
        <end position="219"/>
    </location>
</feature>
<protein>
    <recommendedName>
        <fullName evidence="2">PiggyBac transposable element-derived protein domain-containing protein</fullName>
    </recommendedName>
</protein>
<dbReference type="EMBL" id="CAKOGL010000023">
    <property type="protein sequence ID" value="CAH2101092.1"/>
    <property type="molecule type" value="Genomic_DNA"/>
</dbReference>
<reference evidence="3" key="1">
    <citation type="submission" date="2022-03" db="EMBL/GenBank/DDBJ databases">
        <authorList>
            <person name="Tunstrom K."/>
        </authorList>
    </citation>
    <scope>NUCLEOTIDE SEQUENCE</scope>
</reference>
<proteinExistence type="predicted"/>
<dbReference type="PANTHER" id="PTHR47272">
    <property type="entry name" value="DDE_TNP_1_7 DOMAIN-CONTAINING PROTEIN"/>
    <property type="match status" value="1"/>
</dbReference>
<organism evidence="3 4">
    <name type="scientific">Euphydryas editha</name>
    <name type="common">Edith's checkerspot</name>
    <dbReference type="NCBI Taxonomy" id="104508"/>
    <lineage>
        <taxon>Eukaryota</taxon>
        <taxon>Metazoa</taxon>
        <taxon>Ecdysozoa</taxon>
        <taxon>Arthropoda</taxon>
        <taxon>Hexapoda</taxon>
        <taxon>Insecta</taxon>
        <taxon>Pterygota</taxon>
        <taxon>Neoptera</taxon>
        <taxon>Endopterygota</taxon>
        <taxon>Lepidoptera</taxon>
        <taxon>Glossata</taxon>
        <taxon>Ditrysia</taxon>
        <taxon>Papilionoidea</taxon>
        <taxon>Nymphalidae</taxon>
        <taxon>Nymphalinae</taxon>
        <taxon>Euphydryas</taxon>
    </lineage>
</organism>